<proteinExistence type="predicted"/>
<accession>A0ABQ2PS16</accession>
<name>A0ABQ2PS16_9NEIS</name>
<gene>
    <name evidence="1" type="ORF">GCM10010971_39600</name>
</gene>
<comment type="caution">
    <text evidence="1">The sequence shown here is derived from an EMBL/GenBank/DDBJ whole genome shotgun (WGS) entry which is preliminary data.</text>
</comment>
<organism evidence="1 2">
    <name type="scientific">Silvimonas amylolytica</name>
    <dbReference type="NCBI Taxonomy" id="449663"/>
    <lineage>
        <taxon>Bacteria</taxon>
        <taxon>Pseudomonadati</taxon>
        <taxon>Pseudomonadota</taxon>
        <taxon>Betaproteobacteria</taxon>
        <taxon>Neisseriales</taxon>
        <taxon>Chitinibacteraceae</taxon>
        <taxon>Silvimonas</taxon>
    </lineage>
</organism>
<keyword evidence="2" id="KW-1185">Reference proteome</keyword>
<protein>
    <submittedName>
        <fullName evidence="1">Uncharacterized protein</fullName>
    </submittedName>
</protein>
<dbReference type="EMBL" id="BMLY01000010">
    <property type="protein sequence ID" value="GGP28141.1"/>
    <property type="molecule type" value="Genomic_DNA"/>
</dbReference>
<dbReference type="Proteomes" id="UP000621859">
    <property type="component" value="Unassembled WGS sequence"/>
</dbReference>
<sequence>MAATLRHRDAQAVPGEIGRDEFADFAVVIHDQNVIDMGIHERLQMQTNGTTADKMAVYGADPAGVCCIVVSAGICTLWYRAMTQALRAAGMPFGREPALRPRRRQLA</sequence>
<evidence type="ECO:0000313" key="1">
    <source>
        <dbReference type="EMBL" id="GGP28141.1"/>
    </source>
</evidence>
<reference evidence="2" key="1">
    <citation type="journal article" date="2019" name="Int. J. Syst. Evol. Microbiol.">
        <title>The Global Catalogue of Microorganisms (GCM) 10K type strain sequencing project: providing services to taxonomists for standard genome sequencing and annotation.</title>
        <authorList>
            <consortium name="The Broad Institute Genomics Platform"/>
            <consortium name="The Broad Institute Genome Sequencing Center for Infectious Disease"/>
            <person name="Wu L."/>
            <person name="Ma J."/>
        </authorList>
    </citation>
    <scope>NUCLEOTIDE SEQUENCE [LARGE SCALE GENOMIC DNA]</scope>
    <source>
        <strain evidence="2">CGMCC 1.8860</strain>
    </source>
</reference>
<evidence type="ECO:0000313" key="2">
    <source>
        <dbReference type="Proteomes" id="UP000621859"/>
    </source>
</evidence>